<organism evidence="2">
    <name type="scientific">Triticum urartu</name>
    <name type="common">Red wild einkorn</name>
    <name type="synonym">Crithodium urartu</name>
    <dbReference type="NCBI Taxonomy" id="4572"/>
    <lineage>
        <taxon>Eukaryota</taxon>
        <taxon>Viridiplantae</taxon>
        <taxon>Streptophyta</taxon>
        <taxon>Embryophyta</taxon>
        <taxon>Tracheophyta</taxon>
        <taxon>Spermatophyta</taxon>
        <taxon>Magnoliopsida</taxon>
        <taxon>Liliopsida</taxon>
        <taxon>Poales</taxon>
        <taxon>Poaceae</taxon>
        <taxon>BOP clade</taxon>
        <taxon>Pooideae</taxon>
        <taxon>Triticodae</taxon>
        <taxon>Triticeae</taxon>
        <taxon>Triticinae</taxon>
        <taxon>Triticum</taxon>
    </lineage>
</organism>
<evidence type="ECO:0000313" key="2">
    <source>
        <dbReference type="EMBL" id="EMS64181.1"/>
    </source>
</evidence>
<dbReference type="AlphaFoldDB" id="M7ZWZ3"/>
<feature type="compositionally biased region" description="Low complexity" evidence="1">
    <location>
        <begin position="84"/>
        <end position="96"/>
    </location>
</feature>
<protein>
    <submittedName>
        <fullName evidence="2">Uncharacterized protein</fullName>
    </submittedName>
</protein>
<feature type="compositionally biased region" description="Basic and acidic residues" evidence="1">
    <location>
        <begin position="49"/>
        <end position="81"/>
    </location>
</feature>
<dbReference type="EMBL" id="KD059839">
    <property type="protein sequence ID" value="EMS64181.1"/>
    <property type="molecule type" value="Genomic_DNA"/>
</dbReference>
<sequence>MQEAGSERDLQQQRQRQELGTVVSRGMGRLEATTSGRKTGDAAAGTGRRGSDGQGRRRGAEGRDGDRSGEEASEQGDKGGDQEGLLGRLGQAAGGP</sequence>
<proteinExistence type="predicted"/>
<gene>
    <name evidence="2" type="ORF">TRIUR3_27843</name>
</gene>
<feature type="compositionally biased region" description="Basic and acidic residues" evidence="1">
    <location>
        <begin position="1"/>
        <end position="17"/>
    </location>
</feature>
<accession>M7ZWZ3</accession>
<feature type="region of interest" description="Disordered" evidence="1">
    <location>
        <begin position="1"/>
        <end position="96"/>
    </location>
</feature>
<name>M7ZWZ3_TRIUA</name>
<reference evidence="2" key="1">
    <citation type="journal article" date="2013" name="Nature">
        <title>Draft genome of the wheat A-genome progenitor Triticum urartu.</title>
        <authorList>
            <person name="Ling H.Q."/>
            <person name="Zhao S."/>
            <person name="Liu D."/>
            <person name="Wang J."/>
            <person name="Sun H."/>
            <person name="Zhang C."/>
            <person name="Fan H."/>
            <person name="Li D."/>
            <person name="Dong L."/>
            <person name="Tao Y."/>
            <person name="Gao C."/>
            <person name="Wu H."/>
            <person name="Li Y."/>
            <person name="Cui Y."/>
            <person name="Guo X."/>
            <person name="Zheng S."/>
            <person name="Wang B."/>
            <person name="Yu K."/>
            <person name="Liang Q."/>
            <person name="Yang W."/>
            <person name="Lou X."/>
            <person name="Chen J."/>
            <person name="Feng M."/>
            <person name="Jian J."/>
            <person name="Zhang X."/>
            <person name="Luo G."/>
            <person name="Jiang Y."/>
            <person name="Liu J."/>
            <person name="Wang Z."/>
            <person name="Sha Y."/>
            <person name="Zhang B."/>
            <person name="Wu H."/>
            <person name="Tang D."/>
            <person name="Shen Q."/>
            <person name="Xue P."/>
            <person name="Zou S."/>
            <person name="Wang X."/>
            <person name="Liu X."/>
            <person name="Wang F."/>
            <person name="Yang Y."/>
            <person name="An X."/>
            <person name="Dong Z."/>
            <person name="Zhang K."/>
            <person name="Zhang X."/>
            <person name="Luo M.C."/>
            <person name="Dvorak J."/>
            <person name="Tong Y."/>
            <person name="Wang J."/>
            <person name="Yang H."/>
            <person name="Li Z."/>
            <person name="Wang D."/>
            <person name="Zhang A."/>
            <person name="Wang J."/>
        </authorList>
    </citation>
    <scope>NUCLEOTIDE SEQUENCE</scope>
</reference>
<evidence type="ECO:0000256" key="1">
    <source>
        <dbReference type="SAM" id="MobiDB-lite"/>
    </source>
</evidence>